<feature type="domain" description="K Homology" evidence="4">
    <location>
        <begin position="23"/>
        <end position="91"/>
    </location>
</feature>
<feature type="region of interest" description="Disordered" evidence="3">
    <location>
        <begin position="426"/>
        <end position="450"/>
    </location>
</feature>
<dbReference type="RefSeq" id="XP_031788647.1">
    <property type="nucleotide sequence ID" value="XM_031932787.1"/>
</dbReference>
<evidence type="ECO:0000256" key="2">
    <source>
        <dbReference type="PROSITE-ProRule" id="PRU00117"/>
    </source>
</evidence>
<keyword evidence="6" id="KW-1185">Reference proteome</keyword>
<sequence>MKREADAQSGGGPTNPNKRYRQGEDELRLLIPSRVAGSIIGRGGQNIAKLRSQYKASITVPDCYGPERILTISSDLDTVLTVLGDMVPKLEENGVKNGNDIMIDLRMLVHQSQAGCVIGKGGLKIKELRERTKNGARIKIYSNCCPHSTDRLISVCGKSETVLDCIRELINTIKTSPLKGVNNPYDPRNYDEFYAEEYGGYGENGQPAGGGGGGGGGGPGGKPGGGFGGGRGGPPNAPPGGGPGGPMNRGGRPDNRGGGGTFIPPTPFLPGGPDMNRGGFGGPGMGGGRGGGGGGRGGGMSGPDRGFGGGGGGGGGNPRGGIGGGNFGGDRGGNGGGPGMGGGGGGGFNGNRGGPPYSGGGGGGAGGGGGGGGGGNYNGNGWGSGGGGGGMQGGGGGSGGGGGGGGSGGGNANGLGGGAGGGNTGMGNAPMSGGNNAGSQGGAAGGNATSTQVTIPKDLAGAIIGKGGARIRKIRSDSGAGITIDLPLPGSNDRIITITGMPDQIQMAQFLLQQSVHENADLPY</sequence>
<dbReference type="OrthoDB" id="1937934at2759"/>
<keyword evidence="1" id="KW-0677">Repeat</keyword>
<feature type="compositionally biased region" description="Gly residues" evidence="3">
    <location>
        <begin position="201"/>
        <end position="233"/>
    </location>
</feature>
<evidence type="ECO:0000313" key="6">
    <source>
        <dbReference type="Proteomes" id="UP000002358"/>
    </source>
</evidence>
<dbReference type="GO" id="GO:0003723">
    <property type="term" value="F:RNA binding"/>
    <property type="evidence" value="ECO:0007669"/>
    <property type="project" value="UniProtKB-UniRule"/>
</dbReference>
<dbReference type="PROSITE" id="PS50084">
    <property type="entry name" value="KH_TYPE_1"/>
    <property type="match status" value="3"/>
</dbReference>
<dbReference type="FunCoup" id="A0A7M7QJJ6">
    <property type="interactions" value="2105"/>
</dbReference>
<dbReference type="RefSeq" id="XP_031788648.1">
    <property type="nucleotide sequence ID" value="XM_031932788.1"/>
</dbReference>
<dbReference type="EnsemblMetazoa" id="XM_031932789">
    <property type="protein sequence ID" value="XP_031788649"/>
    <property type="gene ID" value="LOC103315636"/>
</dbReference>
<dbReference type="GO" id="GO:0010468">
    <property type="term" value="P:regulation of gene expression"/>
    <property type="evidence" value="ECO:0007669"/>
    <property type="project" value="UniProtKB-ARBA"/>
</dbReference>
<dbReference type="InterPro" id="IPR004087">
    <property type="entry name" value="KH_dom"/>
</dbReference>
<evidence type="ECO:0000259" key="4">
    <source>
        <dbReference type="SMART" id="SM00322"/>
    </source>
</evidence>
<protein>
    <recommendedName>
        <fullName evidence="4">K Homology domain-containing protein</fullName>
    </recommendedName>
</protein>
<dbReference type="Pfam" id="PF00013">
    <property type="entry name" value="KH_1"/>
    <property type="match status" value="3"/>
</dbReference>
<dbReference type="CDD" id="cd22432">
    <property type="entry name" value="KH-I_HNRNPK_rpt1"/>
    <property type="match status" value="1"/>
</dbReference>
<dbReference type="FunFam" id="3.30.1370.10:FF:000025">
    <property type="entry name" value="Heterogeneous nuclear ribonucleoprotein K, like"/>
    <property type="match status" value="1"/>
</dbReference>
<dbReference type="EnsemblMetazoa" id="XM_031932785">
    <property type="protein sequence ID" value="XP_031788645"/>
    <property type="gene ID" value="LOC103315636"/>
</dbReference>
<dbReference type="EnsemblMetazoa" id="XM_031932790">
    <property type="protein sequence ID" value="XP_031788650"/>
    <property type="gene ID" value="LOC103315636"/>
</dbReference>
<keyword evidence="2" id="KW-0694">RNA-binding</keyword>
<dbReference type="SMR" id="A0A7M7QJJ6"/>
<feature type="domain" description="K Homology" evidence="4">
    <location>
        <begin position="101"/>
        <end position="174"/>
    </location>
</feature>
<dbReference type="RefSeq" id="XP_032456843.1">
    <property type="nucleotide sequence ID" value="XM_032600952.1"/>
</dbReference>
<dbReference type="EnsemblMetazoa" id="XM_032600952">
    <property type="protein sequence ID" value="XP_032456843"/>
    <property type="gene ID" value="LOC103315636"/>
</dbReference>
<dbReference type="InterPro" id="IPR004088">
    <property type="entry name" value="KH_dom_type_1"/>
</dbReference>
<feature type="region of interest" description="Disordered" evidence="3">
    <location>
        <begin position="201"/>
        <end position="355"/>
    </location>
</feature>
<organism evidence="5 6">
    <name type="scientific">Nasonia vitripennis</name>
    <name type="common">Parasitic wasp</name>
    <dbReference type="NCBI Taxonomy" id="7425"/>
    <lineage>
        <taxon>Eukaryota</taxon>
        <taxon>Metazoa</taxon>
        <taxon>Ecdysozoa</taxon>
        <taxon>Arthropoda</taxon>
        <taxon>Hexapoda</taxon>
        <taxon>Insecta</taxon>
        <taxon>Pterygota</taxon>
        <taxon>Neoptera</taxon>
        <taxon>Endopterygota</taxon>
        <taxon>Hymenoptera</taxon>
        <taxon>Apocrita</taxon>
        <taxon>Proctotrupomorpha</taxon>
        <taxon>Chalcidoidea</taxon>
        <taxon>Pteromalidae</taxon>
        <taxon>Pteromalinae</taxon>
        <taxon>Nasonia</taxon>
    </lineage>
</organism>
<feature type="domain" description="K Homology" evidence="4">
    <location>
        <begin position="447"/>
        <end position="517"/>
    </location>
</feature>
<dbReference type="EnsemblMetazoa" id="XM_031932791">
    <property type="protein sequence ID" value="XP_031788651"/>
    <property type="gene ID" value="LOC103315636"/>
</dbReference>
<dbReference type="CDD" id="cd22434">
    <property type="entry name" value="KH-I_HNRNPK_rpt3"/>
    <property type="match status" value="1"/>
</dbReference>
<dbReference type="GeneID" id="103315636"/>
<dbReference type="EnsemblMetazoa" id="XM_031932788">
    <property type="protein sequence ID" value="XP_031788648"/>
    <property type="gene ID" value="LOC103315636"/>
</dbReference>
<proteinExistence type="predicted"/>
<dbReference type="Proteomes" id="UP000002358">
    <property type="component" value="Chromosome 5"/>
</dbReference>
<dbReference type="PANTHER" id="PTHR10288">
    <property type="entry name" value="KH DOMAIN CONTAINING RNA BINDING PROTEIN"/>
    <property type="match status" value="1"/>
</dbReference>
<dbReference type="PRINTS" id="PR01228">
    <property type="entry name" value="EGGSHELL"/>
</dbReference>
<dbReference type="RefSeq" id="XP_031788646.1">
    <property type="nucleotide sequence ID" value="XM_031932786.2"/>
</dbReference>
<name>A0A7M7QJJ6_NASVI</name>
<dbReference type="RefSeq" id="XP_031788645.1">
    <property type="nucleotide sequence ID" value="XM_031932785.2"/>
</dbReference>
<dbReference type="CDD" id="cd22433">
    <property type="entry name" value="KH-I_HNRNPK_rpt2"/>
    <property type="match status" value="1"/>
</dbReference>
<dbReference type="RefSeq" id="XP_031788650.1">
    <property type="nucleotide sequence ID" value="XM_031932790.2"/>
</dbReference>
<dbReference type="EnsemblMetazoa" id="XM_031932787">
    <property type="protein sequence ID" value="XP_031788647"/>
    <property type="gene ID" value="LOC103315636"/>
</dbReference>
<dbReference type="AlphaFoldDB" id="A0A7M7QJJ6"/>
<dbReference type="EnsemblMetazoa" id="XM_032600953">
    <property type="protein sequence ID" value="XP_032456844"/>
    <property type="gene ID" value="LOC103315636"/>
</dbReference>
<evidence type="ECO:0000313" key="5">
    <source>
        <dbReference type="EnsemblMetazoa" id="XP_031788645"/>
    </source>
</evidence>
<feature type="compositionally biased region" description="Gly residues" evidence="3">
    <location>
        <begin position="435"/>
        <end position="445"/>
    </location>
</feature>
<dbReference type="RefSeq" id="XP_031788651.1">
    <property type="nucleotide sequence ID" value="XM_031932791.1"/>
</dbReference>
<dbReference type="Gene3D" id="3.30.1370.10">
    <property type="entry name" value="K Homology domain, type 1"/>
    <property type="match status" value="3"/>
</dbReference>
<evidence type="ECO:0000256" key="3">
    <source>
        <dbReference type="SAM" id="MobiDB-lite"/>
    </source>
</evidence>
<dbReference type="InParanoid" id="A0A7M7QJJ6"/>
<dbReference type="SMART" id="SM00322">
    <property type="entry name" value="KH"/>
    <property type="match status" value="3"/>
</dbReference>
<reference evidence="5" key="1">
    <citation type="submission" date="2021-01" db="UniProtKB">
        <authorList>
            <consortium name="EnsemblMetazoa"/>
        </authorList>
    </citation>
    <scope>IDENTIFICATION</scope>
</reference>
<dbReference type="InterPro" id="IPR036612">
    <property type="entry name" value="KH_dom_type_1_sf"/>
</dbReference>
<dbReference type="EnsemblMetazoa" id="XM_031932786">
    <property type="protein sequence ID" value="XP_031788646"/>
    <property type="gene ID" value="LOC103315636"/>
</dbReference>
<dbReference type="KEGG" id="nvi:103315636"/>
<dbReference type="RefSeq" id="XP_032456844.1">
    <property type="nucleotide sequence ID" value="XM_032600953.1"/>
</dbReference>
<feature type="region of interest" description="Disordered" evidence="3">
    <location>
        <begin position="1"/>
        <end position="23"/>
    </location>
</feature>
<dbReference type="RefSeq" id="XP_031788649.1">
    <property type="nucleotide sequence ID" value="XM_031932789.2"/>
</dbReference>
<dbReference type="SUPFAM" id="SSF54791">
    <property type="entry name" value="Eukaryotic type KH-domain (KH-domain type I)"/>
    <property type="match status" value="3"/>
</dbReference>
<accession>A0A7M7QJJ6</accession>
<dbReference type="CTD" id="43862"/>
<evidence type="ECO:0000256" key="1">
    <source>
        <dbReference type="ARBA" id="ARBA00022737"/>
    </source>
</evidence>
<feature type="compositionally biased region" description="Gly residues" evidence="3">
    <location>
        <begin position="278"/>
        <end position="355"/>
    </location>
</feature>